<evidence type="ECO:0000313" key="1">
    <source>
        <dbReference type="EMBL" id="KAI3352411.1"/>
    </source>
</evidence>
<gene>
    <name evidence="1" type="ORF">L3Q82_005371</name>
</gene>
<evidence type="ECO:0000313" key="2">
    <source>
        <dbReference type="Proteomes" id="UP000831701"/>
    </source>
</evidence>
<dbReference type="EMBL" id="CM041553">
    <property type="protein sequence ID" value="KAI3352411.1"/>
    <property type="molecule type" value="Genomic_DNA"/>
</dbReference>
<name>A0ACB8VA72_9TELE</name>
<sequence>MGLIKKVSPLDTGMTQSEGDEPDPCFKPFISGGFVSLTGDAKITAIATFPVPTTRRELRRFLGMVGYYRRYCKNFSSVAAPLTALTSSLKPFTWNDECQQAFECLKGLLSCNPVLSAPDFSVPFKLEVGASAVGAGAVLLQEDTQGIDHPVSFGVQGPLLRTFYDSVVASAIFYGIVCWACSITDRDRKENGQTESETPELSEVPLVERWRFTEGTTGVQDGHSSLRSRLVSRMCQFWFKASGAATQNYPLASTFVEKNFYVDDGLVSVPSADEAKKQIAECQELCKRGGLRLHKFSSNEEGALTCLDPFKRAANIEPPGFDPTPSERALGIQWSIKDDTFSFNMSLKDQPSTRRGCLSVIASLYDPLGFIAPFSLSGKRILQELCHRGIRWDDPLPEEMKPWWEEWINGLLKSKEDVKGKPGGSRTLARSSVLSLCAESPLSAPPNPRPWFSTGKGWRALSRVGGEVLPQVEEFKYLGVLFTSEGKMERKIDRRIGAASTVMRSVYWTVVVKKELSRKAKLSIYRPSGTKVLANQSELQLQKLDDTTLIDNQYLHAC</sequence>
<dbReference type="Proteomes" id="UP000831701">
    <property type="component" value="Chromosome 23"/>
</dbReference>
<proteinExistence type="predicted"/>
<organism evidence="1 2">
    <name type="scientific">Scortum barcoo</name>
    <name type="common">barcoo grunter</name>
    <dbReference type="NCBI Taxonomy" id="214431"/>
    <lineage>
        <taxon>Eukaryota</taxon>
        <taxon>Metazoa</taxon>
        <taxon>Chordata</taxon>
        <taxon>Craniata</taxon>
        <taxon>Vertebrata</taxon>
        <taxon>Euteleostomi</taxon>
        <taxon>Actinopterygii</taxon>
        <taxon>Neopterygii</taxon>
        <taxon>Teleostei</taxon>
        <taxon>Neoteleostei</taxon>
        <taxon>Acanthomorphata</taxon>
        <taxon>Eupercaria</taxon>
        <taxon>Centrarchiformes</taxon>
        <taxon>Terapontoidei</taxon>
        <taxon>Terapontidae</taxon>
        <taxon>Scortum</taxon>
    </lineage>
</organism>
<protein>
    <submittedName>
        <fullName evidence="1">Uncharacterized protein</fullName>
    </submittedName>
</protein>
<accession>A0ACB8VA72</accession>
<comment type="caution">
    <text evidence="1">The sequence shown here is derived from an EMBL/GenBank/DDBJ whole genome shotgun (WGS) entry which is preliminary data.</text>
</comment>
<keyword evidence="2" id="KW-1185">Reference proteome</keyword>
<reference evidence="1" key="1">
    <citation type="submission" date="2022-04" db="EMBL/GenBank/DDBJ databases">
        <title>Jade perch genome.</title>
        <authorList>
            <person name="Chao B."/>
        </authorList>
    </citation>
    <scope>NUCLEOTIDE SEQUENCE</scope>
    <source>
        <strain evidence="1">CB-2022</strain>
    </source>
</reference>